<dbReference type="EMBL" id="QWGT01000504">
    <property type="protein sequence ID" value="RIJ44068.1"/>
    <property type="molecule type" value="Genomic_DNA"/>
</dbReference>
<dbReference type="InterPro" id="IPR036183">
    <property type="entry name" value="YajQ-like_sf"/>
</dbReference>
<dbReference type="Proteomes" id="UP000266484">
    <property type="component" value="Unassembled WGS sequence"/>
</dbReference>
<comment type="caution">
    <text evidence="3">The sequence shown here is derived from an EMBL/GenBank/DDBJ whole genome shotgun (WGS) entry which is preliminary data.</text>
</comment>
<evidence type="ECO:0000313" key="3">
    <source>
        <dbReference type="EMBL" id="RIJ45797.1"/>
    </source>
</evidence>
<dbReference type="InterPro" id="IPR007551">
    <property type="entry name" value="YajQ/Smlt4090-like"/>
</dbReference>
<sequence length="38" mass="4292">VEGDELRVSSKSRDDLQQTIALLKGADVDLDLQFVNFR</sequence>
<gene>
    <name evidence="3" type="ORF">DZG00_14505</name>
    <name evidence="2" type="ORF">DZG00_16195</name>
</gene>
<evidence type="ECO:0000313" key="2">
    <source>
        <dbReference type="EMBL" id="RIJ44068.1"/>
    </source>
</evidence>
<evidence type="ECO:0000256" key="1">
    <source>
        <dbReference type="ARBA" id="ARBA00022741"/>
    </source>
</evidence>
<dbReference type="Gene3D" id="3.30.70.860">
    <property type="match status" value="1"/>
</dbReference>
<accession>A0A399SUY7</accession>
<reference evidence="3 4" key="1">
    <citation type="submission" date="2018-08" db="EMBL/GenBank/DDBJ databases">
        <title>Genome Sequence of Clavibacter michiganensis Subspecies type strains, and the Atypical Peach-Colored Strains Isolated from Tomato.</title>
        <authorList>
            <person name="Osdaghi E."/>
            <person name="Portier P."/>
            <person name="Briand M."/>
            <person name="Jacques M.-A."/>
        </authorList>
    </citation>
    <scope>NUCLEOTIDE SEQUENCE [LARGE SCALE GENOMIC DNA]</scope>
    <source>
        <strain evidence="3 4">CFBP 8615</strain>
    </source>
</reference>
<dbReference type="EMBL" id="QWGT01000319">
    <property type="protein sequence ID" value="RIJ45797.1"/>
    <property type="molecule type" value="Genomic_DNA"/>
</dbReference>
<organism evidence="3 4">
    <name type="scientific">Clavibacter lycopersici</name>
    <dbReference type="NCBI Taxonomy" id="2301718"/>
    <lineage>
        <taxon>Bacteria</taxon>
        <taxon>Bacillati</taxon>
        <taxon>Actinomycetota</taxon>
        <taxon>Actinomycetes</taxon>
        <taxon>Micrococcales</taxon>
        <taxon>Microbacteriaceae</taxon>
        <taxon>Clavibacter</taxon>
    </lineage>
</organism>
<dbReference type="PANTHER" id="PTHR30476:SF0">
    <property type="entry name" value="UPF0234 PROTEIN YAJQ"/>
    <property type="match status" value="1"/>
</dbReference>
<dbReference type="PANTHER" id="PTHR30476">
    <property type="entry name" value="UPF0234 PROTEIN YAJQ"/>
    <property type="match status" value="1"/>
</dbReference>
<name>A0A399SUY7_9MICO</name>
<protein>
    <submittedName>
        <fullName evidence="3">DUF520 family protein</fullName>
    </submittedName>
</protein>
<dbReference type="GO" id="GO:0005829">
    <property type="term" value="C:cytosol"/>
    <property type="evidence" value="ECO:0007669"/>
    <property type="project" value="TreeGrafter"/>
</dbReference>
<dbReference type="GO" id="GO:0000166">
    <property type="term" value="F:nucleotide binding"/>
    <property type="evidence" value="ECO:0007669"/>
    <property type="project" value="UniProtKB-KW"/>
</dbReference>
<dbReference type="Pfam" id="PF04461">
    <property type="entry name" value="YajQ"/>
    <property type="match status" value="1"/>
</dbReference>
<dbReference type="RefSeq" id="WP_119455773.1">
    <property type="nucleotide sequence ID" value="NZ_QWGT01000319.1"/>
</dbReference>
<proteinExistence type="predicted"/>
<keyword evidence="4" id="KW-1185">Reference proteome</keyword>
<keyword evidence="1" id="KW-0547">Nucleotide-binding</keyword>
<evidence type="ECO:0000313" key="4">
    <source>
        <dbReference type="Proteomes" id="UP000266484"/>
    </source>
</evidence>
<dbReference type="InterPro" id="IPR035571">
    <property type="entry name" value="UPF0234-like_C"/>
</dbReference>
<feature type="non-terminal residue" evidence="3">
    <location>
        <position position="1"/>
    </location>
</feature>
<dbReference type="SUPFAM" id="SSF89963">
    <property type="entry name" value="YajQ-like"/>
    <property type="match status" value="1"/>
</dbReference>
<dbReference type="AlphaFoldDB" id="A0A399SUY7"/>